<keyword evidence="1" id="KW-0472">Membrane</keyword>
<proteinExistence type="predicted"/>
<accession>A0A803P2I7</accession>
<dbReference type="AlphaFoldDB" id="A0A803P2I7"/>
<evidence type="ECO:0000313" key="3">
    <source>
        <dbReference type="Proteomes" id="UP000596661"/>
    </source>
</evidence>
<reference evidence="2" key="2">
    <citation type="submission" date="2021-03" db="UniProtKB">
        <authorList>
            <consortium name="EnsemblPlants"/>
        </authorList>
    </citation>
    <scope>IDENTIFICATION</scope>
</reference>
<keyword evidence="1" id="KW-1133">Transmembrane helix</keyword>
<dbReference type="EMBL" id="UZAU01000132">
    <property type="status" value="NOT_ANNOTATED_CDS"/>
    <property type="molecule type" value="Genomic_DNA"/>
</dbReference>
<protein>
    <submittedName>
        <fullName evidence="2">Uncharacterized protein</fullName>
    </submittedName>
</protein>
<sequence>MVVPKVLVTIPSASSGGSSKASAILPMGGMMDGFDAQFLFPILHWVLLFPLVILLSKANSSYEFDYAKSQVLPFDVPLQDVYTVLQDETTSSTPS</sequence>
<evidence type="ECO:0000256" key="1">
    <source>
        <dbReference type="SAM" id="Phobius"/>
    </source>
</evidence>
<dbReference type="EnsemblPlants" id="evm.model.02.767">
    <property type="protein sequence ID" value="cds.evm.model.02.767"/>
    <property type="gene ID" value="evm.TU.02.767"/>
</dbReference>
<keyword evidence="1" id="KW-0812">Transmembrane</keyword>
<reference evidence="2" key="1">
    <citation type="submission" date="2018-11" db="EMBL/GenBank/DDBJ databases">
        <authorList>
            <person name="Grassa J C."/>
        </authorList>
    </citation>
    <scope>NUCLEOTIDE SEQUENCE [LARGE SCALE GENOMIC DNA]</scope>
</reference>
<organism evidence="2 3">
    <name type="scientific">Cannabis sativa</name>
    <name type="common">Hemp</name>
    <name type="synonym">Marijuana</name>
    <dbReference type="NCBI Taxonomy" id="3483"/>
    <lineage>
        <taxon>Eukaryota</taxon>
        <taxon>Viridiplantae</taxon>
        <taxon>Streptophyta</taxon>
        <taxon>Embryophyta</taxon>
        <taxon>Tracheophyta</taxon>
        <taxon>Spermatophyta</taxon>
        <taxon>Magnoliopsida</taxon>
        <taxon>eudicotyledons</taxon>
        <taxon>Gunneridae</taxon>
        <taxon>Pentapetalae</taxon>
        <taxon>rosids</taxon>
        <taxon>fabids</taxon>
        <taxon>Rosales</taxon>
        <taxon>Cannabaceae</taxon>
        <taxon>Cannabis</taxon>
    </lineage>
</organism>
<evidence type="ECO:0000313" key="2">
    <source>
        <dbReference type="EnsemblPlants" id="cds.evm.model.02.767"/>
    </source>
</evidence>
<name>A0A803P2I7_CANSA</name>
<dbReference type="Proteomes" id="UP000596661">
    <property type="component" value="Chromosome 2"/>
</dbReference>
<keyword evidence="3" id="KW-1185">Reference proteome</keyword>
<dbReference type="Gramene" id="evm.model.02.767">
    <property type="protein sequence ID" value="cds.evm.model.02.767"/>
    <property type="gene ID" value="evm.TU.02.767"/>
</dbReference>
<feature type="transmembrane region" description="Helical" evidence="1">
    <location>
        <begin position="36"/>
        <end position="55"/>
    </location>
</feature>